<dbReference type="InterPro" id="IPR014968">
    <property type="entry name" value="XisI"/>
</dbReference>
<dbReference type="PANTHER" id="PTHR34235:SF1">
    <property type="entry name" value="SLR0416 PROTEIN"/>
    <property type="match status" value="1"/>
</dbReference>
<dbReference type="HOGENOM" id="CLU_1089120_0_0_3"/>
<evidence type="ECO:0000313" key="2">
    <source>
        <dbReference type="Proteomes" id="UP000003959"/>
    </source>
</evidence>
<dbReference type="Pfam" id="PF01724">
    <property type="entry name" value="DUF29"/>
    <property type="match status" value="1"/>
</dbReference>
<dbReference type="SUPFAM" id="SSF143847">
    <property type="entry name" value="XisI-like"/>
    <property type="match status" value="1"/>
</dbReference>
<dbReference type="CDD" id="cd16382">
    <property type="entry name" value="XisI-like"/>
    <property type="match status" value="1"/>
</dbReference>
<dbReference type="AlphaFoldDB" id="F4XXH6"/>
<dbReference type="EMBL" id="GL890948">
    <property type="protein sequence ID" value="EGJ30654.1"/>
    <property type="molecule type" value="Genomic_DNA"/>
</dbReference>
<proteinExistence type="predicted"/>
<dbReference type="Pfam" id="PF08869">
    <property type="entry name" value="XisI"/>
    <property type="match status" value="1"/>
</dbReference>
<dbReference type="InterPro" id="IPR002636">
    <property type="entry name" value="DUF29"/>
</dbReference>
<dbReference type="RefSeq" id="WP_009149265.1">
    <property type="nucleotide sequence ID" value="NZ_MKZR01000001.1"/>
</dbReference>
<keyword evidence="2" id="KW-1185">Reference proteome</keyword>
<dbReference type="Gene3D" id="1.20.1220.20">
    <property type="entry name" value="Uncharcterised protein PF01724"/>
    <property type="match status" value="1"/>
</dbReference>
<reference evidence="2" key="1">
    <citation type="journal article" date="2011" name="Proc. Natl. Acad. Sci. U.S.A.">
        <title>Genomic insights into the physiology and ecology of the marine filamentous cyanobacterium Lyngbya majuscula.</title>
        <authorList>
            <person name="Jones A.C."/>
            <person name="Monroe E.A."/>
            <person name="Podell S."/>
            <person name="Hess W.R."/>
            <person name="Klages S."/>
            <person name="Esquenazi E."/>
            <person name="Niessen S."/>
            <person name="Hoover H."/>
            <person name="Rothmann M."/>
            <person name="Lasken R.S."/>
            <person name="Yates J.R.III."/>
            <person name="Reinhardt R."/>
            <person name="Kube M."/>
            <person name="Burkart M.D."/>
            <person name="Allen E.E."/>
            <person name="Dorrestein P.C."/>
            <person name="Gerwick W.H."/>
            <person name="Gerwick L."/>
        </authorList>
    </citation>
    <scope>NUCLEOTIDE SEQUENCE [LARGE SCALE GENOMIC DNA]</scope>
    <source>
        <strain evidence="2">3L</strain>
    </source>
</reference>
<evidence type="ECO:0000313" key="1">
    <source>
        <dbReference type="EMBL" id="EGJ30654.1"/>
    </source>
</evidence>
<organism evidence="1 2">
    <name type="scientific">Moorena producens 3L</name>
    <dbReference type="NCBI Taxonomy" id="489825"/>
    <lineage>
        <taxon>Bacteria</taxon>
        <taxon>Bacillati</taxon>
        <taxon>Cyanobacteriota</taxon>
        <taxon>Cyanophyceae</taxon>
        <taxon>Coleofasciculales</taxon>
        <taxon>Coleofasciculaceae</taxon>
        <taxon>Moorena</taxon>
    </lineage>
</organism>
<evidence type="ECO:0008006" key="3">
    <source>
        <dbReference type="Google" id="ProtNLM"/>
    </source>
</evidence>
<name>F4XXH6_9CYAN</name>
<dbReference type="PANTHER" id="PTHR34235">
    <property type="entry name" value="SLR1203 PROTEIN-RELATED"/>
    <property type="match status" value="1"/>
</dbReference>
<dbReference type="eggNOG" id="COG0639">
    <property type="taxonomic scope" value="Bacteria"/>
</dbReference>
<gene>
    <name evidence="1" type="ORF">LYNGBM3L_47500</name>
</gene>
<sequence length="255" mass="30504">MLYETDIIQWVEQQVSLIKEERYSEVDWVNLLEEIEDLSKRERDRFFCSIRLTIQHLLKWEYQPEKRSRSWEITIKRERNHLKRYLRDTPSLKRYWADLSKVYGDARADAANETGISDWDFPDHCPYSPEQIQSDWFPPIRGQTMDTQTTYREIIKQVILKYAQFRPSHGDIRLDPIFDETREHYGLMQVGWSQGKRIRGNLIYITLKNTKIYIEYDGIETGITTDLINAGIPKENIVLAFYPPEMRQQTEFAVN</sequence>
<protein>
    <recommendedName>
        <fullName evidence="3">XisI protein</fullName>
    </recommendedName>
</protein>
<dbReference type="Proteomes" id="UP000003959">
    <property type="component" value="Unassembled WGS sequence"/>
</dbReference>
<accession>F4XXH6</accession>
<dbReference type="InterPro" id="IPR035943">
    <property type="entry name" value="XisI-like_sf"/>
</dbReference>